<name>A0A8J2UBK3_9BACT</name>
<evidence type="ECO:0000313" key="2">
    <source>
        <dbReference type="EMBL" id="GGA94095.1"/>
    </source>
</evidence>
<proteinExistence type="predicted"/>
<organism evidence="2 3">
    <name type="scientific">Puia dinghuensis</name>
    <dbReference type="NCBI Taxonomy" id="1792502"/>
    <lineage>
        <taxon>Bacteria</taxon>
        <taxon>Pseudomonadati</taxon>
        <taxon>Bacteroidota</taxon>
        <taxon>Chitinophagia</taxon>
        <taxon>Chitinophagales</taxon>
        <taxon>Chitinophagaceae</taxon>
        <taxon>Puia</taxon>
    </lineage>
</organism>
<dbReference type="AlphaFoldDB" id="A0A8J2UBK3"/>
<feature type="domain" description="DUF6089" evidence="1">
    <location>
        <begin position="37"/>
        <end position="241"/>
    </location>
</feature>
<reference evidence="2" key="1">
    <citation type="journal article" date="2014" name="Int. J. Syst. Evol. Microbiol.">
        <title>Complete genome sequence of Corynebacterium casei LMG S-19264T (=DSM 44701T), isolated from a smear-ripened cheese.</title>
        <authorList>
            <consortium name="US DOE Joint Genome Institute (JGI-PGF)"/>
            <person name="Walter F."/>
            <person name="Albersmeier A."/>
            <person name="Kalinowski J."/>
            <person name="Ruckert C."/>
        </authorList>
    </citation>
    <scope>NUCLEOTIDE SEQUENCE</scope>
    <source>
        <strain evidence="2">CGMCC 1.15448</strain>
    </source>
</reference>
<dbReference type="PROSITE" id="PS51257">
    <property type="entry name" value="PROKAR_LIPOPROTEIN"/>
    <property type="match status" value="1"/>
</dbReference>
<comment type="caution">
    <text evidence="2">The sequence shown here is derived from an EMBL/GenBank/DDBJ whole genome shotgun (WGS) entry which is preliminary data.</text>
</comment>
<dbReference type="RefSeq" id="WP_188930566.1">
    <property type="nucleotide sequence ID" value="NZ_BMJC01000002.1"/>
</dbReference>
<accession>A0A8J2UBK3</accession>
<dbReference type="Proteomes" id="UP000607559">
    <property type="component" value="Unassembled WGS sequence"/>
</dbReference>
<dbReference type="Gene3D" id="2.40.160.20">
    <property type="match status" value="1"/>
</dbReference>
<keyword evidence="3" id="KW-1185">Reference proteome</keyword>
<dbReference type="InterPro" id="IPR011250">
    <property type="entry name" value="OMP/PagP_B-barrel"/>
</dbReference>
<dbReference type="Pfam" id="PF19573">
    <property type="entry name" value="DUF6089"/>
    <property type="match status" value="1"/>
</dbReference>
<evidence type="ECO:0000259" key="1">
    <source>
        <dbReference type="Pfam" id="PF19573"/>
    </source>
</evidence>
<dbReference type="InterPro" id="IPR045743">
    <property type="entry name" value="DUF6089"/>
</dbReference>
<dbReference type="SUPFAM" id="SSF56925">
    <property type="entry name" value="OMPA-like"/>
    <property type="match status" value="1"/>
</dbReference>
<protein>
    <recommendedName>
        <fullName evidence="1">DUF6089 domain-containing protein</fullName>
    </recommendedName>
</protein>
<reference evidence="2" key="2">
    <citation type="submission" date="2020-09" db="EMBL/GenBank/DDBJ databases">
        <authorList>
            <person name="Sun Q."/>
            <person name="Zhou Y."/>
        </authorList>
    </citation>
    <scope>NUCLEOTIDE SEQUENCE</scope>
    <source>
        <strain evidence="2">CGMCC 1.15448</strain>
    </source>
</reference>
<evidence type="ECO:0000313" key="3">
    <source>
        <dbReference type="Proteomes" id="UP000607559"/>
    </source>
</evidence>
<dbReference type="EMBL" id="BMJC01000002">
    <property type="protein sequence ID" value="GGA94095.1"/>
    <property type="molecule type" value="Genomic_DNA"/>
</dbReference>
<gene>
    <name evidence="2" type="ORF">GCM10011511_16750</name>
</gene>
<sequence>MKRIFAWVAAMVLTGCFATRVRGQNSTLPNSTLPKWEVGVSGGIFIYQGDLAPSIVGSYKPSLLSVGGTVYADRIVNRFLALRTSLTVAGLKGDDRKYDAEAWRHARALRFHTSVTELSESFVWNIFDNNDGNARTRFTPYVLVGVGYALLGVHRDASRFDTAYFGAQSVVTNGLKTDLATKPPQGVAIIPVGVGLRCMVSPAWSVNVEGVYRFSSTDYLDGFSKVGDPSRNDHYYSLEVGVSYAFLKGDRTSKCPVMRE</sequence>